<feature type="non-terminal residue" evidence="2">
    <location>
        <position position="1"/>
    </location>
</feature>
<proteinExistence type="predicted"/>
<gene>
    <name evidence="2" type="ORF">EJB05_04597</name>
</gene>
<dbReference type="EMBL" id="RWGY01000004">
    <property type="protein sequence ID" value="TVU45124.1"/>
    <property type="molecule type" value="Genomic_DNA"/>
</dbReference>
<evidence type="ECO:0000313" key="3">
    <source>
        <dbReference type="Proteomes" id="UP000324897"/>
    </source>
</evidence>
<sequence>MRSMPRISDAEANSLAKVLVDLQYLTGCIAVCFLERKYSLVRGGQDVNPLFGLVELGVVFFGGMGFGASMLYLYYDAIDSPNARLPLRPRRI</sequence>
<accession>A0A5J9WCS0</accession>
<evidence type="ECO:0000313" key="2">
    <source>
        <dbReference type="EMBL" id="TVU45124.1"/>
    </source>
</evidence>
<keyword evidence="1" id="KW-1133">Transmembrane helix</keyword>
<dbReference type="Proteomes" id="UP000324897">
    <property type="component" value="Chromosome 5"/>
</dbReference>
<evidence type="ECO:0000256" key="1">
    <source>
        <dbReference type="SAM" id="Phobius"/>
    </source>
</evidence>
<feature type="transmembrane region" description="Helical" evidence="1">
    <location>
        <begin position="50"/>
        <end position="75"/>
    </location>
</feature>
<dbReference type="Gramene" id="TVU45124">
    <property type="protein sequence ID" value="TVU45124"/>
    <property type="gene ID" value="EJB05_04597"/>
</dbReference>
<reference evidence="2 3" key="1">
    <citation type="journal article" date="2019" name="Sci. Rep.">
        <title>A high-quality genome of Eragrostis curvula grass provides insights into Poaceae evolution and supports new strategies to enhance forage quality.</title>
        <authorList>
            <person name="Carballo J."/>
            <person name="Santos B.A.C.M."/>
            <person name="Zappacosta D."/>
            <person name="Garbus I."/>
            <person name="Selva J.P."/>
            <person name="Gallo C.A."/>
            <person name="Diaz A."/>
            <person name="Albertini E."/>
            <person name="Caccamo M."/>
            <person name="Echenique V."/>
        </authorList>
    </citation>
    <scope>NUCLEOTIDE SEQUENCE [LARGE SCALE GENOMIC DNA]</scope>
    <source>
        <strain evidence="3">cv. Victoria</strain>
        <tissue evidence="2">Leaf</tissue>
    </source>
</reference>
<name>A0A5J9WCS0_9POAL</name>
<keyword evidence="1" id="KW-0472">Membrane</keyword>
<dbReference type="AlphaFoldDB" id="A0A5J9WCS0"/>
<protein>
    <submittedName>
        <fullName evidence="2">Uncharacterized protein</fullName>
    </submittedName>
</protein>
<keyword evidence="3" id="KW-1185">Reference proteome</keyword>
<comment type="caution">
    <text evidence="2">The sequence shown here is derived from an EMBL/GenBank/DDBJ whole genome shotgun (WGS) entry which is preliminary data.</text>
</comment>
<organism evidence="2 3">
    <name type="scientific">Eragrostis curvula</name>
    <name type="common">weeping love grass</name>
    <dbReference type="NCBI Taxonomy" id="38414"/>
    <lineage>
        <taxon>Eukaryota</taxon>
        <taxon>Viridiplantae</taxon>
        <taxon>Streptophyta</taxon>
        <taxon>Embryophyta</taxon>
        <taxon>Tracheophyta</taxon>
        <taxon>Spermatophyta</taxon>
        <taxon>Magnoliopsida</taxon>
        <taxon>Liliopsida</taxon>
        <taxon>Poales</taxon>
        <taxon>Poaceae</taxon>
        <taxon>PACMAD clade</taxon>
        <taxon>Chloridoideae</taxon>
        <taxon>Eragrostideae</taxon>
        <taxon>Eragrostidinae</taxon>
        <taxon>Eragrostis</taxon>
    </lineage>
</organism>
<keyword evidence="1" id="KW-0812">Transmembrane</keyword>